<dbReference type="InterPro" id="IPR002142">
    <property type="entry name" value="Peptidase_S49"/>
</dbReference>
<keyword evidence="5" id="KW-1133">Transmembrane helix</keyword>
<evidence type="ECO:0000256" key="2">
    <source>
        <dbReference type="ARBA" id="ARBA00022670"/>
    </source>
</evidence>
<dbReference type="GO" id="GO:0008236">
    <property type="term" value="F:serine-type peptidase activity"/>
    <property type="evidence" value="ECO:0007669"/>
    <property type="project" value="UniProtKB-KW"/>
</dbReference>
<keyword evidence="2 7" id="KW-0645">Protease</keyword>
<dbReference type="Pfam" id="PF01343">
    <property type="entry name" value="Peptidase_S49"/>
    <property type="match status" value="1"/>
</dbReference>
<evidence type="ECO:0000313" key="7">
    <source>
        <dbReference type="EMBL" id="SFH82157.1"/>
    </source>
</evidence>
<name>A0A1I3D659_9PLAN</name>
<dbReference type="NCBIfam" id="TIGR00706">
    <property type="entry name" value="SppA_dom"/>
    <property type="match status" value="1"/>
</dbReference>
<dbReference type="AlphaFoldDB" id="A0A1I3D659"/>
<evidence type="ECO:0000256" key="1">
    <source>
        <dbReference type="ARBA" id="ARBA00008683"/>
    </source>
</evidence>
<dbReference type="InterPro" id="IPR004635">
    <property type="entry name" value="Pept_S49_SppA"/>
</dbReference>
<keyword evidence="3" id="KW-0378">Hydrolase</keyword>
<dbReference type="RefSeq" id="WP_092048132.1">
    <property type="nucleotide sequence ID" value="NZ_FOQD01000003.1"/>
</dbReference>
<dbReference type="GO" id="GO:0006508">
    <property type="term" value="P:proteolysis"/>
    <property type="evidence" value="ECO:0007669"/>
    <property type="project" value="UniProtKB-KW"/>
</dbReference>
<keyword evidence="5" id="KW-0472">Membrane</keyword>
<comment type="similarity">
    <text evidence="1">Belongs to the peptidase S49 family.</text>
</comment>
<feature type="domain" description="Peptidase S49" evidence="6">
    <location>
        <begin position="129"/>
        <end position="283"/>
    </location>
</feature>
<dbReference type="Proteomes" id="UP000199518">
    <property type="component" value="Unassembled WGS sequence"/>
</dbReference>
<keyword evidence="4" id="KW-0720">Serine protease</keyword>
<protein>
    <submittedName>
        <fullName evidence="7">Protease-4</fullName>
    </submittedName>
</protein>
<dbReference type="PANTHER" id="PTHR42987:SF7">
    <property type="entry name" value="SIGNAL PEPTIDE PEPTIDASE SPPA-RELATED"/>
    <property type="match status" value="1"/>
</dbReference>
<sequence length="341" mass="37789">MTQPAAAAPRQPLPIVIMQPRRRWIVGILLLMLLGSIAVNLLFAVFFADYLAEVQPPYERFHSGNMVAKDKIARLVTDFTIMPPHTHRLIEAIEHVQKKDDIKGVLLVIDSPGGLVSDSHEIYHKLLKLSEKKPIYVTMKGIAASGGYYIAMGAGAAAPIYAEPTTWTGSIGVIMPRYDAVELAHKIGVKADSLVTGPYKDSLNPIKELTPEEKAVWMTIIDDSFQRFLKVIDDSRTNLDMEQIKALATGQVYTANQALANGLVDKIGYEEDALEALKQKLGLTDVRVVNFEFPKSFTETLLGASAQMSQPDPLSRLMEASVPRAMYLFGWPTMPTYFPTR</sequence>
<dbReference type="EMBL" id="FOQD01000003">
    <property type="protein sequence ID" value="SFH82157.1"/>
    <property type="molecule type" value="Genomic_DNA"/>
</dbReference>
<dbReference type="CDD" id="cd07023">
    <property type="entry name" value="S49_Sppa_N_C"/>
    <property type="match status" value="1"/>
</dbReference>
<evidence type="ECO:0000256" key="5">
    <source>
        <dbReference type="SAM" id="Phobius"/>
    </source>
</evidence>
<accession>A0A1I3D659</accession>
<proteinExistence type="inferred from homology"/>
<keyword evidence="5" id="KW-0812">Transmembrane</keyword>
<evidence type="ECO:0000313" key="8">
    <source>
        <dbReference type="Proteomes" id="UP000199518"/>
    </source>
</evidence>
<dbReference type="InterPro" id="IPR029045">
    <property type="entry name" value="ClpP/crotonase-like_dom_sf"/>
</dbReference>
<keyword evidence="8" id="KW-1185">Reference proteome</keyword>
<reference evidence="8" key="1">
    <citation type="submission" date="2016-10" db="EMBL/GenBank/DDBJ databases">
        <authorList>
            <person name="Varghese N."/>
            <person name="Submissions S."/>
        </authorList>
    </citation>
    <scope>NUCLEOTIDE SEQUENCE [LARGE SCALE GENOMIC DNA]</scope>
    <source>
        <strain evidence="8">DSM 26348</strain>
    </source>
</reference>
<evidence type="ECO:0000259" key="6">
    <source>
        <dbReference type="Pfam" id="PF01343"/>
    </source>
</evidence>
<evidence type="ECO:0000256" key="4">
    <source>
        <dbReference type="ARBA" id="ARBA00022825"/>
    </source>
</evidence>
<dbReference type="SUPFAM" id="SSF52096">
    <property type="entry name" value="ClpP/crotonase"/>
    <property type="match status" value="1"/>
</dbReference>
<organism evidence="7 8">
    <name type="scientific">Planctomicrobium piriforme</name>
    <dbReference type="NCBI Taxonomy" id="1576369"/>
    <lineage>
        <taxon>Bacteria</taxon>
        <taxon>Pseudomonadati</taxon>
        <taxon>Planctomycetota</taxon>
        <taxon>Planctomycetia</taxon>
        <taxon>Planctomycetales</taxon>
        <taxon>Planctomycetaceae</taxon>
        <taxon>Planctomicrobium</taxon>
    </lineage>
</organism>
<feature type="transmembrane region" description="Helical" evidence="5">
    <location>
        <begin position="24"/>
        <end position="48"/>
    </location>
</feature>
<dbReference type="Gene3D" id="3.90.226.10">
    <property type="entry name" value="2-enoyl-CoA Hydratase, Chain A, domain 1"/>
    <property type="match status" value="2"/>
</dbReference>
<dbReference type="OrthoDB" id="9764363at2"/>
<dbReference type="PANTHER" id="PTHR42987">
    <property type="entry name" value="PEPTIDASE S49"/>
    <property type="match status" value="1"/>
</dbReference>
<evidence type="ECO:0000256" key="3">
    <source>
        <dbReference type="ARBA" id="ARBA00022801"/>
    </source>
</evidence>
<gene>
    <name evidence="7" type="ORF">SAMN05421753_103106</name>
</gene>
<dbReference type="InterPro" id="IPR047272">
    <property type="entry name" value="S49_SppA_C"/>
</dbReference>